<dbReference type="Proteomes" id="UP000433483">
    <property type="component" value="Unassembled WGS sequence"/>
</dbReference>
<evidence type="ECO:0000313" key="12">
    <source>
        <dbReference type="Proteomes" id="UP000429523"/>
    </source>
</evidence>
<evidence type="ECO:0000313" key="13">
    <source>
        <dbReference type="Proteomes" id="UP000433483"/>
    </source>
</evidence>
<dbReference type="EMBL" id="QXGE01001558">
    <property type="protein sequence ID" value="KAE9291051.1"/>
    <property type="molecule type" value="Genomic_DNA"/>
</dbReference>
<dbReference type="EMBL" id="QXFY01001663">
    <property type="protein sequence ID" value="KAE9312317.1"/>
    <property type="molecule type" value="Genomic_DNA"/>
</dbReference>
<evidence type="ECO:0000313" key="18">
    <source>
        <dbReference type="Proteomes" id="UP000460718"/>
    </source>
</evidence>
<protein>
    <submittedName>
        <fullName evidence="2">Uncharacterized protein</fullName>
    </submittedName>
</protein>
<dbReference type="EMBL" id="QXGF01002394">
    <property type="protein sequence ID" value="KAE8924879.1"/>
    <property type="molecule type" value="Genomic_DNA"/>
</dbReference>
<dbReference type="Proteomes" id="UP000440367">
    <property type="component" value="Unassembled WGS sequence"/>
</dbReference>
<evidence type="ECO:0000313" key="14">
    <source>
        <dbReference type="Proteomes" id="UP000437068"/>
    </source>
</evidence>
<gene>
    <name evidence="10" type="ORF">PF001_g19330</name>
    <name evidence="8" type="ORF">PF002_g24036</name>
    <name evidence="9" type="ORF">PF004_g18313</name>
    <name evidence="7" type="ORF">PF005_g23933</name>
    <name evidence="6" type="ORF">PF006_g23417</name>
    <name evidence="5" type="ORF">PF007_g21319</name>
    <name evidence="11" type="ORF">PF008_g19992</name>
    <name evidence="2" type="ORF">PF009_g24897</name>
    <name evidence="4" type="ORF">PF010_g22788</name>
    <name evidence="3" type="ORF">PF011_g21785</name>
</gene>
<accession>A0A6A3DTG3</accession>
<dbReference type="Proteomes" id="UP000429523">
    <property type="component" value="Unassembled WGS sequence"/>
</dbReference>
<evidence type="ECO:0000313" key="4">
    <source>
        <dbReference type="EMBL" id="KAE9079336.1"/>
    </source>
</evidence>
<evidence type="ECO:0000313" key="20">
    <source>
        <dbReference type="Proteomes" id="UP000486351"/>
    </source>
</evidence>
<dbReference type="Proteomes" id="UP000488956">
    <property type="component" value="Unassembled WGS sequence"/>
</dbReference>
<evidence type="ECO:0000313" key="16">
    <source>
        <dbReference type="Proteomes" id="UP000440732"/>
    </source>
</evidence>
<evidence type="ECO:0000313" key="19">
    <source>
        <dbReference type="Proteomes" id="UP000476176"/>
    </source>
</evidence>
<dbReference type="EMBL" id="QXGC01001445">
    <property type="protein sequence ID" value="KAE9202807.1"/>
    <property type="molecule type" value="Genomic_DNA"/>
</dbReference>
<evidence type="ECO:0000313" key="10">
    <source>
        <dbReference type="EMBL" id="KAE9291051.1"/>
    </source>
</evidence>
<evidence type="ECO:0000313" key="2">
    <source>
        <dbReference type="EMBL" id="KAE8924879.1"/>
    </source>
</evidence>
<organism evidence="2 12">
    <name type="scientific">Phytophthora fragariae</name>
    <dbReference type="NCBI Taxonomy" id="53985"/>
    <lineage>
        <taxon>Eukaryota</taxon>
        <taxon>Sar</taxon>
        <taxon>Stramenopiles</taxon>
        <taxon>Oomycota</taxon>
        <taxon>Peronosporomycetes</taxon>
        <taxon>Peronosporales</taxon>
        <taxon>Peronosporaceae</taxon>
        <taxon>Phytophthora</taxon>
    </lineage>
</organism>
<dbReference type="Proteomes" id="UP000486351">
    <property type="component" value="Unassembled WGS sequence"/>
</dbReference>
<dbReference type="EMBL" id="QXGD01002144">
    <property type="protein sequence ID" value="KAE9192968.1"/>
    <property type="molecule type" value="Genomic_DNA"/>
</dbReference>
<dbReference type="EMBL" id="QXFX01002220">
    <property type="protein sequence ID" value="KAE9079336.1"/>
    <property type="molecule type" value="Genomic_DNA"/>
</dbReference>
<evidence type="ECO:0000256" key="1">
    <source>
        <dbReference type="SAM" id="MobiDB-lite"/>
    </source>
</evidence>
<evidence type="ECO:0000313" key="11">
    <source>
        <dbReference type="EMBL" id="KAE9312317.1"/>
    </source>
</evidence>
<evidence type="ECO:0000313" key="9">
    <source>
        <dbReference type="EMBL" id="KAE9202807.1"/>
    </source>
</evidence>
<dbReference type="EMBL" id="QXGB01002355">
    <property type="protein sequence ID" value="KAE9178790.1"/>
    <property type="molecule type" value="Genomic_DNA"/>
</dbReference>
<feature type="compositionally biased region" description="Basic and acidic residues" evidence="1">
    <location>
        <begin position="315"/>
        <end position="326"/>
    </location>
</feature>
<dbReference type="EMBL" id="QXFZ01001787">
    <property type="protein sequence ID" value="KAE9084971.1"/>
    <property type="molecule type" value="Genomic_DNA"/>
</dbReference>
<evidence type="ECO:0000313" key="21">
    <source>
        <dbReference type="Proteomes" id="UP000488956"/>
    </source>
</evidence>
<evidence type="ECO:0000313" key="8">
    <source>
        <dbReference type="EMBL" id="KAE9192968.1"/>
    </source>
</evidence>
<dbReference type="EMBL" id="QXGA01002415">
    <property type="protein sequence ID" value="KAE9098146.1"/>
    <property type="molecule type" value="Genomic_DNA"/>
</dbReference>
<feature type="compositionally biased region" description="Polar residues" evidence="1">
    <location>
        <begin position="283"/>
        <end position="314"/>
    </location>
</feature>
<evidence type="ECO:0000313" key="7">
    <source>
        <dbReference type="EMBL" id="KAE9178790.1"/>
    </source>
</evidence>
<dbReference type="AlphaFoldDB" id="A0A6A3DTG3"/>
<evidence type="ECO:0000313" key="15">
    <source>
        <dbReference type="Proteomes" id="UP000440367"/>
    </source>
</evidence>
<dbReference type="EMBL" id="QXFW01002101">
    <property type="protein sequence ID" value="KAE8982039.1"/>
    <property type="molecule type" value="Genomic_DNA"/>
</dbReference>
<reference evidence="12 13" key="1">
    <citation type="submission" date="2018-08" db="EMBL/GenBank/DDBJ databases">
        <title>Genomic investigation of the strawberry pathogen Phytophthora fragariae indicates pathogenicity is determined by transcriptional variation in three key races.</title>
        <authorList>
            <person name="Adams T.M."/>
            <person name="Armitage A.D."/>
            <person name="Sobczyk M.K."/>
            <person name="Bates H.J."/>
            <person name="Dunwell J.M."/>
            <person name="Nellist C.F."/>
            <person name="Harrison R.J."/>
        </authorList>
    </citation>
    <scope>NUCLEOTIDE SEQUENCE [LARGE SCALE GENOMIC DNA]</scope>
    <source>
        <strain evidence="10 14">A4</strain>
        <strain evidence="8 15">BC-1</strain>
        <strain evidence="9 19">BC-23</strain>
        <strain evidence="7 13">NOV-27</strain>
        <strain evidence="6 16">NOV-5</strain>
        <strain evidence="5 17">NOV-71</strain>
        <strain evidence="11 20">NOV-77</strain>
        <strain evidence="2 12">NOV-9</strain>
        <strain evidence="4 21">ONT-3</strain>
        <strain evidence="3 18">SCRP245</strain>
    </source>
</reference>
<evidence type="ECO:0000313" key="3">
    <source>
        <dbReference type="EMBL" id="KAE8982039.1"/>
    </source>
</evidence>
<evidence type="ECO:0000313" key="17">
    <source>
        <dbReference type="Proteomes" id="UP000441208"/>
    </source>
</evidence>
<proteinExistence type="predicted"/>
<dbReference type="Proteomes" id="UP000440732">
    <property type="component" value="Unassembled WGS sequence"/>
</dbReference>
<name>A0A6A3DTG3_9STRA</name>
<sequence length="332" mass="37289">MTTLDVKIPPDWLRTPNFSKRSDLLDARKQDRRALALAIEPPFSCDKRFARTENIFRDSYRRSGAFVRSPRQQELDLPPQHWHPRATCSGAPTKSALLARRQYDKRLESLKFEPPEIERLRDIPKVDQLADWWKRPVPGYVEDPASAPFIRESLRLQLAEHGKELGPVDPAKIRSAQSVDERRLLREKRGQLADKVTHITHLLPDDYTRTDGDAIAARAADLSPRERRVSGVSSPEPAWSLPVSPIKVPAKKKKAPRRAVENLVLESTSQRALIDQFKSCQLSTPRALSPTSANGFGRNNSSAAPLSPITPSSDSARDRNSLKDSIRCGGFS</sequence>
<dbReference type="Proteomes" id="UP000460718">
    <property type="component" value="Unassembled WGS sequence"/>
</dbReference>
<evidence type="ECO:0000313" key="6">
    <source>
        <dbReference type="EMBL" id="KAE9098146.1"/>
    </source>
</evidence>
<comment type="caution">
    <text evidence="2">The sequence shown here is derived from an EMBL/GenBank/DDBJ whole genome shotgun (WGS) entry which is preliminary data.</text>
</comment>
<evidence type="ECO:0000313" key="5">
    <source>
        <dbReference type="EMBL" id="KAE9084971.1"/>
    </source>
</evidence>
<feature type="region of interest" description="Disordered" evidence="1">
    <location>
        <begin position="283"/>
        <end position="332"/>
    </location>
</feature>
<dbReference type="OrthoDB" id="98240at2759"/>
<keyword evidence="13" id="KW-1185">Reference proteome</keyword>
<dbReference type="Proteomes" id="UP000476176">
    <property type="component" value="Unassembled WGS sequence"/>
</dbReference>
<feature type="region of interest" description="Disordered" evidence="1">
    <location>
        <begin position="221"/>
        <end position="243"/>
    </location>
</feature>
<dbReference type="Proteomes" id="UP000437068">
    <property type="component" value="Unassembled WGS sequence"/>
</dbReference>
<dbReference type="Proteomes" id="UP000441208">
    <property type="component" value="Unassembled WGS sequence"/>
</dbReference>